<dbReference type="Proteomes" id="UP000199093">
    <property type="component" value="Unassembled WGS sequence"/>
</dbReference>
<keyword evidence="1" id="KW-0678">Repressor</keyword>
<dbReference type="InterPro" id="IPR046335">
    <property type="entry name" value="LacI/GalR-like_sensor"/>
</dbReference>
<dbReference type="SUPFAM" id="SSF53822">
    <property type="entry name" value="Periplasmic binding protein-like I"/>
    <property type="match status" value="1"/>
</dbReference>
<dbReference type="InterPro" id="IPR001387">
    <property type="entry name" value="Cro/C1-type_HTH"/>
</dbReference>
<dbReference type="STRING" id="555512.SAMN04487993_101227"/>
<feature type="domain" description="HTH lacI-type" evidence="5">
    <location>
        <begin position="48"/>
        <end position="102"/>
    </location>
</feature>
<dbReference type="InterPro" id="IPR010982">
    <property type="entry name" value="Lambda_DNA-bd_dom_sf"/>
</dbReference>
<keyword evidence="4" id="KW-0804">Transcription</keyword>
<feature type="domain" description="HTH cro/C1-type" evidence="6">
    <location>
        <begin position="47"/>
        <end position="96"/>
    </location>
</feature>
<dbReference type="PROSITE" id="PS50943">
    <property type="entry name" value="HTH_CROC1"/>
    <property type="match status" value="1"/>
</dbReference>
<dbReference type="PANTHER" id="PTHR30146:SF95">
    <property type="entry name" value="RIBOSE OPERON REPRESSOR"/>
    <property type="match status" value="1"/>
</dbReference>
<organism evidence="7 8">
    <name type="scientific">Salipiger marinus</name>
    <dbReference type="NCBI Taxonomy" id="555512"/>
    <lineage>
        <taxon>Bacteria</taxon>
        <taxon>Pseudomonadati</taxon>
        <taxon>Pseudomonadota</taxon>
        <taxon>Alphaproteobacteria</taxon>
        <taxon>Rhodobacterales</taxon>
        <taxon>Roseobacteraceae</taxon>
        <taxon>Salipiger</taxon>
    </lineage>
</organism>
<evidence type="ECO:0000313" key="7">
    <source>
        <dbReference type="EMBL" id="SDI89577.1"/>
    </source>
</evidence>
<sequence length="395" mass="42348">MRRPITPSAHGTIGTPAPMMRGLSRTCGRGGVTLDDTQEARSMTIEKVTMAEVAAKAGVSRSAVSRYFTPGASVSKKTAEKVRLAAEALGFRPNILARSLITGQSRIIGLVIAYLENYFYPEVLEKLSKALQERGYHVLVFMSSQGSETVDDVIQEILDYQVAGLVTASVSLSSELSTRCAALGVPVVLFNRAQDGKGVTCVTSDNADGGRQVARLFTAAGHRRIAYVAGWEQASTQRDREAGFLQGLAEAGQTLFARAVGNYEAAAAKAAARQLFAGKSEAERPDAVFVANDHMAFVVMDVLRFELGLKVPGDVSVVGFDDVPPAAWPAYDLTTVRQDAETMVARTVERLLAQIETPAEASSEPIRMPAPLVLRGSARIPEGWSPPEPEPPQEI</sequence>
<dbReference type="InterPro" id="IPR028082">
    <property type="entry name" value="Peripla_BP_I"/>
</dbReference>
<dbReference type="InterPro" id="IPR000843">
    <property type="entry name" value="HTH_LacI"/>
</dbReference>
<dbReference type="Gene3D" id="1.10.260.40">
    <property type="entry name" value="lambda repressor-like DNA-binding domains"/>
    <property type="match status" value="1"/>
</dbReference>
<dbReference type="PANTHER" id="PTHR30146">
    <property type="entry name" value="LACI-RELATED TRANSCRIPTIONAL REPRESSOR"/>
    <property type="match status" value="1"/>
</dbReference>
<dbReference type="GO" id="GO:0003700">
    <property type="term" value="F:DNA-binding transcription factor activity"/>
    <property type="evidence" value="ECO:0007669"/>
    <property type="project" value="TreeGrafter"/>
</dbReference>
<dbReference type="EMBL" id="FNEJ01000012">
    <property type="protein sequence ID" value="SDI89577.1"/>
    <property type="molecule type" value="Genomic_DNA"/>
</dbReference>
<evidence type="ECO:0000259" key="5">
    <source>
        <dbReference type="PROSITE" id="PS50932"/>
    </source>
</evidence>
<dbReference type="CDD" id="cd01392">
    <property type="entry name" value="HTH_LacI"/>
    <property type="match status" value="1"/>
</dbReference>
<evidence type="ECO:0000256" key="4">
    <source>
        <dbReference type="ARBA" id="ARBA00023163"/>
    </source>
</evidence>
<protein>
    <submittedName>
        <fullName evidence="7">Transcriptional regulator, LacI family</fullName>
    </submittedName>
</protein>
<gene>
    <name evidence="7" type="ORF">SAMN04487993_101227</name>
</gene>
<evidence type="ECO:0000259" key="6">
    <source>
        <dbReference type="PROSITE" id="PS50943"/>
    </source>
</evidence>
<evidence type="ECO:0000256" key="2">
    <source>
        <dbReference type="ARBA" id="ARBA00023015"/>
    </source>
</evidence>
<dbReference type="Pfam" id="PF00356">
    <property type="entry name" value="LacI"/>
    <property type="match status" value="1"/>
</dbReference>
<proteinExistence type="predicted"/>
<dbReference type="AlphaFoldDB" id="A0A1G8PB04"/>
<reference evidence="7 8" key="1">
    <citation type="submission" date="2016-10" db="EMBL/GenBank/DDBJ databases">
        <authorList>
            <person name="de Groot N.N."/>
        </authorList>
    </citation>
    <scope>NUCLEOTIDE SEQUENCE [LARGE SCALE GENOMIC DNA]</scope>
    <source>
        <strain evidence="7 8">DSM 26424</strain>
    </source>
</reference>
<dbReference type="PROSITE" id="PS50932">
    <property type="entry name" value="HTH_LACI_2"/>
    <property type="match status" value="1"/>
</dbReference>
<name>A0A1G8PB04_9RHOB</name>
<keyword evidence="8" id="KW-1185">Reference proteome</keyword>
<dbReference type="SMART" id="SM00354">
    <property type="entry name" value="HTH_LACI"/>
    <property type="match status" value="1"/>
</dbReference>
<dbReference type="Gene3D" id="3.40.50.2300">
    <property type="match status" value="2"/>
</dbReference>
<dbReference type="CDD" id="cd06278">
    <property type="entry name" value="PBP1_LacI-like"/>
    <property type="match status" value="1"/>
</dbReference>
<evidence type="ECO:0000256" key="3">
    <source>
        <dbReference type="ARBA" id="ARBA00023125"/>
    </source>
</evidence>
<evidence type="ECO:0000313" key="8">
    <source>
        <dbReference type="Proteomes" id="UP000199093"/>
    </source>
</evidence>
<keyword evidence="3" id="KW-0238">DNA-binding</keyword>
<dbReference type="Pfam" id="PF13377">
    <property type="entry name" value="Peripla_BP_3"/>
    <property type="match status" value="1"/>
</dbReference>
<dbReference type="GO" id="GO:0000976">
    <property type="term" value="F:transcription cis-regulatory region binding"/>
    <property type="evidence" value="ECO:0007669"/>
    <property type="project" value="TreeGrafter"/>
</dbReference>
<accession>A0A1G8PB04</accession>
<keyword evidence="2" id="KW-0805">Transcription regulation</keyword>
<evidence type="ECO:0000256" key="1">
    <source>
        <dbReference type="ARBA" id="ARBA00022491"/>
    </source>
</evidence>
<dbReference type="SUPFAM" id="SSF47413">
    <property type="entry name" value="lambda repressor-like DNA-binding domains"/>
    <property type="match status" value="1"/>
</dbReference>